<name>A0ABY6B4C1_9BURK</name>
<keyword evidence="2" id="KW-1185">Reference proteome</keyword>
<gene>
    <name evidence="1" type="ORF">N4261_09540</name>
</gene>
<reference evidence="1" key="1">
    <citation type="submission" date="2022-10" db="EMBL/GenBank/DDBJ databases">
        <title>Characterization and whole genome sequencing of a new Roseateles species, isolated from fresh water.</title>
        <authorList>
            <person name="Guliayeva D.Y."/>
            <person name="Akhremchuk A.E."/>
            <person name="Sikolenko M.A."/>
            <person name="Valentovich L.N."/>
            <person name="Sidarenka A.V."/>
        </authorList>
    </citation>
    <scope>NUCLEOTIDE SEQUENCE</scope>
    <source>
        <strain evidence="1">BIM B-1768</strain>
    </source>
</reference>
<dbReference type="RefSeq" id="WP_261759917.1">
    <property type="nucleotide sequence ID" value="NZ_CP104562.2"/>
</dbReference>
<accession>A0ABY6B4C1</accession>
<dbReference type="Proteomes" id="UP001064933">
    <property type="component" value="Chromosome"/>
</dbReference>
<evidence type="ECO:0000313" key="1">
    <source>
        <dbReference type="EMBL" id="UXH80099.1"/>
    </source>
</evidence>
<protein>
    <submittedName>
        <fullName evidence="1">Uncharacterized protein</fullName>
    </submittedName>
</protein>
<dbReference type="NCBIfam" id="NF041811">
    <property type="entry name" value="Avs1c"/>
    <property type="match status" value="1"/>
</dbReference>
<sequence>MQTPLTRAQFEERLNYARELLKNGLMHFSKGLRGPESLANVRYLPNRRIDLLSIDEMARLNANMAYQMRDMDLGETLVDDKGR</sequence>
<proteinExistence type="predicted"/>
<evidence type="ECO:0000313" key="2">
    <source>
        <dbReference type="Proteomes" id="UP001064933"/>
    </source>
</evidence>
<organism evidence="1 2">
    <name type="scientific">Roseateles amylovorans</name>
    <dbReference type="NCBI Taxonomy" id="2978473"/>
    <lineage>
        <taxon>Bacteria</taxon>
        <taxon>Pseudomonadati</taxon>
        <taxon>Pseudomonadota</taxon>
        <taxon>Betaproteobacteria</taxon>
        <taxon>Burkholderiales</taxon>
        <taxon>Sphaerotilaceae</taxon>
        <taxon>Roseateles</taxon>
    </lineage>
</organism>
<dbReference type="EMBL" id="CP104562">
    <property type="protein sequence ID" value="UXH80099.1"/>
    <property type="molecule type" value="Genomic_DNA"/>
</dbReference>